<organism evidence="2 3">
    <name type="scientific">Mytilus coruscus</name>
    <name type="common">Sea mussel</name>
    <dbReference type="NCBI Taxonomy" id="42192"/>
    <lineage>
        <taxon>Eukaryota</taxon>
        <taxon>Metazoa</taxon>
        <taxon>Spiralia</taxon>
        <taxon>Lophotrochozoa</taxon>
        <taxon>Mollusca</taxon>
        <taxon>Bivalvia</taxon>
        <taxon>Autobranchia</taxon>
        <taxon>Pteriomorphia</taxon>
        <taxon>Mytilida</taxon>
        <taxon>Mytiloidea</taxon>
        <taxon>Mytilidae</taxon>
        <taxon>Mytilinae</taxon>
        <taxon>Mytilus</taxon>
    </lineage>
</organism>
<proteinExistence type="predicted"/>
<name>A0A6J8A7Y8_MYTCO</name>
<protein>
    <submittedName>
        <fullName evidence="2">Uncharacterized protein</fullName>
    </submittedName>
</protein>
<evidence type="ECO:0000313" key="3">
    <source>
        <dbReference type="Proteomes" id="UP000507470"/>
    </source>
</evidence>
<feature type="compositionally biased region" description="Basic and acidic residues" evidence="1">
    <location>
        <begin position="59"/>
        <end position="77"/>
    </location>
</feature>
<evidence type="ECO:0000313" key="2">
    <source>
        <dbReference type="EMBL" id="CAC5363794.1"/>
    </source>
</evidence>
<feature type="compositionally biased region" description="Basic and acidic residues" evidence="1">
    <location>
        <begin position="140"/>
        <end position="149"/>
    </location>
</feature>
<keyword evidence="3" id="KW-1185">Reference proteome</keyword>
<reference evidence="2 3" key="1">
    <citation type="submission" date="2020-06" db="EMBL/GenBank/DDBJ databases">
        <authorList>
            <person name="Li R."/>
            <person name="Bekaert M."/>
        </authorList>
    </citation>
    <scope>NUCLEOTIDE SEQUENCE [LARGE SCALE GENOMIC DNA]</scope>
    <source>
        <strain evidence="3">wild</strain>
    </source>
</reference>
<feature type="region of interest" description="Disordered" evidence="1">
    <location>
        <begin position="51"/>
        <end position="77"/>
    </location>
</feature>
<evidence type="ECO:0000256" key="1">
    <source>
        <dbReference type="SAM" id="MobiDB-lite"/>
    </source>
</evidence>
<sequence>MAEKTRTHVEVSLSEQILILQSHSANRYNWPVVLEDVKKGIGMLTEAAQTDLTQRRSVPKTEKKDVRPSEKLTKEAACGKREKLVGLAEEIKTNDTRYSQKQHPAVATVDDVPQDKVPQPLQAKLETQADVDAEEQQEGAVHHAEDDQRPNAIIVADNDGEEEDQIIPLPKKKTSDLARKAYIQYADIIERSKRLEEKLER</sequence>
<gene>
    <name evidence="2" type="ORF">MCOR_5089</name>
</gene>
<accession>A0A6J8A7Y8</accession>
<dbReference type="EMBL" id="CACVKT020000908">
    <property type="protein sequence ID" value="CAC5363794.1"/>
    <property type="molecule type" value="Genomic_DNA"/>
</dbReference>
<feature type="region of interest" description="Disordered" evidence="1">
    <location>
        <begin position="127"/>
        <end position="163"/>
    </location>
</feature>
<dbReference type="Proteomes" id="UP000507470">
    <property type="component" value="Unassembled WGS sequence"/>
</dbReference>
<dbReference type="AlphaFoldDB" id="A0A6J8A7Y8"/>